<evidence type="ECO:0008006" key="2">
    <source>
        <dbReference type="Google" id="ProtNLM"/>
    </source>
</evidence>
<sequence length="148" mass="16783">MREEDEKKIIAQSWNQLSLKLFKEGFRLGSVAGQNKNFQKGFDIGYKEGFKVGFHMANFNGILRTLKHNLAVPINVTVGIYTKPYIGLCNLCDNSDTNDDTKVKIDVTQKSLNDVVTNQQLIVRNETNLRETFISQLLTDFNIVVSLP</sequence>
<organism evidence="1">
    <name type="scientific">Clastoptera arizonana</name>
    <name type="common">Arizona spittle bug</name>
    <dbReference type="NCBI Taxonomy" id="38151"/>
    <lineage>
        <taxon>Eukaryota</taxon>
        <taxon>Metazoa</taxon>
        <taxon>Ecdysozoa</taxon>
        <taxon>Arthropoda</taxon>
        <taxon>Hexapoda</taxon>
        <taxon>Insecta</taxon>
        <taxon>Pterygota</taxon>
        <taxon>Neoptera</taxon>
        <taxon>Paraneoptera</taxon>
        <taxon>Hemiptera</taxon>
        <taxon>Auchenorrhyncha</taxon>
        <taxon>Cercopoidea</taxon>
        <taxon>Clastopteridae</taxon>
        <taxon>Clastoptera</taxon>
    </lineage>
</organism>
<dbReference type="EMBL" id="GEDC01022489">
    <property type="protein sequence ID" value="JAS14809.1"/>
    <property type="molecule type" value="Transcribed_RNA"/>
</dbReference>
<gene>
    <name evidence="1" type="ORF">g.38585</name>
</gene>
<name>A0A1B6CMV9_9HEMI</name>
<accession>A0A1B6CMV9</accession>
<proteinExistence type="predicted"/>
<protein>
    <recommendedName>
        <fullName evidence="2">Essential protein Yae1 N-terminal domain-containing protein</fullName>
    </recommendedName>
</protein>
<dbReference type="AlphaFoldDB" id="A0A1B6CMV9"/>
<evidence type="ECO:0000313" key="1">
    <source>
        <dbReference type="EMBL" id="JAS14809.1"/>
    </source>
</evidence>
<reference evidence="1" key="1">
    <citation type="submission" date="2015-12" db="EMBL/GenBank/DDBJ databases">
        <title>De novo transcriptome assembly of four potential Pierce s Disease insect vectors from Arizona vineyards.</title>
        <authorList>
            <person name="Tassone E.E."/>
        </authorList>
    </citation>
    <scope>NUCLEOTIDE SEQUENCE</scope>
</reference>